<dbReference type="SUPFAM" id="SSF57256">
    <property type="entry name" value="Elafin-like"/>
    <property type="match status" value="1"/>
</dbReference>
<dbReference type="Ensembl" id="ENSVURT00010002738.1">
    <property type="protein sequence ID" value="ENSVURP00010002403.1"/>
    <property type="gene ID" value="ENSVURG00010001975.1"/>
</dbReference>
<dbReference type="GO" id="GO:0005576">
    <property type="term" value="C:extracellular region"/>
    <property type="evidence" value="ECO:0007669"/>
    <property type="project" value="InterPro"/>
</dbReference>
<dbReference type="GeneTree" id="ENSGT01010000225013"/>
<accession>A0A4X2JS49</accession>
<dbReference type="PROSITE" id="PS51390">
    <property type="entry name" value="WAP"/>
    <property type="match status" value="1"/>
</dbReference>
<feature type="compositionally biased region" description="Polar residues" evidence="1">
    <location>
        <begin position="85"/>
        <end position="94"/>
    </location>
</feature>
<protein>
    <recommendedName>
        <fullName evidence="2">WAP domain-containing protein</fullName>
    </recommendedName>
</protein>
<dbReference type="GO" id="GO:0030414">
    <property type="term" value="F:peptidase inhibitor activity"/>
    <property type="evidence" value="ECO:0007669"/>
    <property type="project" value="InterPro"/>
</dbReference>
<dbReference type="InterPro" id="IPR008197">
    <property type="entry name" value="WAP_dom"/>
</dbReference>
<keyword evidence="4" id="KW-1185">Reference proteome</keyword>
<proteinExistence type="predicted"/>
<feature type="domain" description="WAP" evidence="2">
    <location>
        <begin position="7"/>
        <end position="55"/>
    </location>
</feature>
<dbReference type="AlphaFoldDB" id="A0A4X2JS49"/>
<evidence type="ECO:0000259" key="2">
    <source>
        <dbReference type="PROSITE" id="PS51390"/>
    </source>
</evidence>
<name>A0A4X2JS49_VOMUR</name>
<dbReference type="Proteomes" id="UP000314987">
    <property type="component" value="Unassembled WGS sequence"/>
</dbReference>
<reference evidence="3" key="3">
    <citation type="submission" date="2025-09" db="UniProtKB">
        <authorList>
            <consortium name="Ensembl"/>
        </authorList>
    </citation>
    <scope>IDENTIFICATION</scope>
</reference>
<reference evidence="3" key="2">
    <citation type="submission" date="2025-08" db="UniProtKB">
        <authorList>
            <consortium name="Ensembl"/>
        </authorList>
    </citation>
    <scope>IDENTIFICATION</scope>
</reference>
<dbReference type="InterPro" id="IPR036645">
    <property type="entry name" value="Elafin-like_sf"/>
</dbReference>
<dbReference type="SMART" id="SM00217">
    <property type="entry name" value="WAP"/>
    <property type="match status" value="1"/>
</dbReference>
<dbReference type="OMA" id="PGLCPFI"/>
<evidence type="ECO:0000313" key="4">
    <source>
        <dbReference type="Proteomes" id="UP000314987"/>
    </source>
</evidence>
<evidence type="ECO:0000256" key="1">
    <source>
        <dbReference type="SAM" id="MobiDB-lite"/>
    </source>
</evidence>
<organism evidence="3 4">
    <name type="scientific">Vombatus ursinus</name>
    <name type="common">Common wombat</name>
    <dbReference type="NCBI Taxonomy" id="29139"/>
    <lineage>
        <taxon>Eukaryota</taxon>
        <taxon>Metazoa</taxon>
        <taxon>Chordata</taxon>
        <taxon>Craniata</taxon>
        <taxon>Vertebrata</taxon>
        <taxon>Euteleostomi</taxon>
        <taxon>Mammalia</taxon>
        <taxon>Metatheria</taxon>
        <taxon>Diprotodontia</taxon>
        <taxon>Vombatidae</taxon>
        <taxon>Vombatus</taxon>
    </lineage>
</organism>
<dbReference type="Gene3D" id="4.10.75.10">
    <property type="entry name" value="Elafin-like"/>
    <property type="match status" value="1"/>
</dbReference>
<evidence type="ECO:0000313" key="3">
    <source>
        <dbReference type="Ensembl" id="ENSVURP00010002403.1"/>
    </source>
</evidence>
<dbReference type="Pfam" id="PF00095">
    <property type="entry name" value="WAP"/>
    <property type="match status" value="1"/>
</dbReference>
<feature type="region of interest" description="Disordered" evidence="1">
    <location>
        <begin position="72"/>
        <end position="94"/>
    </location>
</feature>
<sequence length="94" mass="10311">SQLHQQCIRKLGTCPVVIYQCTKTSPPHKCHRDRDCLGTLKCCPGACGKQCLRPHSGKELSSVWPWGSWGGGRGVGHIKEGEGGLNSTWPQREN</sequence>
<dbReference type="PRINTS" id="PR00003">
    <property type="entry name" value="4DISULPHCORE"/>
</dbReference>
<reference evidence="4" key="1">
    <citation type="submission" date="2018-12" db="EMBL/GenBank/DDBJ databases">
        <authorList>
            <person name="Yazar S."/>
        </authorList>
    </citation>
    <scope>NUCLEOTIDE SEQUENCE [LARGE SCALE GENOMIC DNA]</scope>
</reference>